<dbReference type="InterPro" id="IPR016040">
    <property type="entry name" value="NAD(P)-bd_dom"/>
</dbReference>
<dbReference type="PANTHER" id="PTHR12126">
    <property type="entry name" value="NADH-UBIQUINONE OXIDOREDUCTASE 39 KDA SUBUNIT-RELATED"/>
    <property type="match status" value="1"/>
</dbReference>
<dbReference type="STRING" id="13706.A0A1X2H329"/>
<sequence>MLATGAIKQAGYRDFVKVLAFQQTRTIHDLSIRKNLGKPMIKYGRGGRSTTNGHVATVFGCTGFLGRYVVQKLARQGTQVVVAYRDPDEARHLKVTGDLGQIIPLEFDLRNREQILECVRHSDMVYNLVGRDHETKNFTFEDVHVDGSRAIAEACAEAGVARLVQMSALNAAEDSPSQFLRTKFLGEQAVREVFPDATIARPSTMWGHEDRFLNRIGGGDGFQYWVNGGQTKIRPVSAVDVAQAMEVMFLAESTIGKTYELYGPKEYTFEDIHKLAREIIMKPLPVRDIPLPLIKLGATLLDKLPYYQMPSPDLITRMTLDDKPTPGALTFKDLYIEPVALEAVAIQFLRRFRSNAVFDLPYEKGEGQIKKGVYHIID</sequence>
<organism evidence="2 3">
    <name type="scientific">Syncephalastrum racemosum</name>
    <name type="common">Filamentous fungus</name>
    <dbReference type="NCBI Taxonomy" id="13706"/>
    <lineage>
        <taxon>Eukaryota</taxon>
        <taxon>Fungi</taxon>
        <taxon>Fungi incertae sedis</taxon>
        <taxon>Mucoromycota</taxon>
        <taxon>Mucoromycotina</taxon>
        <taxon>Mucoromycetes</taxon>
        <taxon>Mucorales</taxon>
        <taxon>Syncephalastraceae</taxon>
        <taxon>Syncephalastrum</taxon>
    </lineage>
</organism>
<name>A0A1X2H329_SYNRA</name>
<dbReference type="InterPro" id="IPR051207">
    <property type="entry name" value="ComplexI_NDUFA9_subunit"/>
</dbReference>
<keyword evidence="3" id="KW-1185">Reference proteome</keyword>
<comment type="caution">
    <text evidence="2">The sequence shown here is derived from an EMBL/GenBank/DDBJ whole genome shotgun (WGS) entry which is preliminary data.</text>
</comment>
<dbReference type="SUPFAM" id="SSF51735">
    <property type="entry name" value="NAD(P)-binding Rossmann-fold domains"/>
    <property type="match status" value="1"/>
</dbReference>
<dbReference type="Pfam" id="PF13460">
    <property type="entry name" value="NAD_binding_10"/>
    <property type="match status" value="1"/>
</dbReference>
<dbReference type="EMBL" id="MCGN01000010">
    <property type="protein sequence ID" value="ORY92191.1"/>
    <property type="molecule type" value="Genomic_DNA"/>
</dbReference>
<evidence type="ECO:0000313" key="2">
    <source>
        <dbReference type="EMBL" id="ORY92191.1"/>
    </source>
</evidence>
<dbReference type="Proteomes" id="UP000242180">
    <property type="component" value="Unassembled WGS sequence"/>
</dbReference>
<dbReference type="GO" id="GO:0005739">
    <property type="term" value="C:mitochondrion"/>
    <property type="evidence" value="ECO:0007669"/>
    <property type="project" value="TreeGrafter"/>
</dbReference>
<proteinExistence type="predicted"/>
<dbReference type="InParanoid" id="A0A1X2H329"/>
<evidence type="ECO:0000313" key="3">
    <source>
        <dbReference type="Proteomes" id="UP000242180"/>
    </source>
</evidence>
<dbReference type="GO" id="GO:0044877">
    <property type="term" value="F:protein-containing complex binding"/>
    <property type="evidence" value="ECO:0007669"/>
    <property type="project" value="TreeGrafter"/>
</dbReference>
<dbReference type="InterPro" id="IPR036291">
    <property type="entry name" value="NAD(P)-bd_dom_sf"/>
</dbReference>
<dbReference type="OMA" id="WKLNHMQ"/>
<evidence type="ECO:0000259" key="1">
    <source>
        <dbReference type="Pfam" id="PF13460"/>
    </source>
</evidence>
<dbReference type="AlphaFoldDB" id="A0A1X2H329"/>
<feature type="domain" description="NAD(P)-binding" evidence="1">
    <location>
        <begin position="60"/>
        <end position="191"/>
    </location>
</feature>
<reference evidence="2 3" key="1">
    <citation type="submission" date="2016-07" db="EMBL/GenBank/DDBJ databases">
        <title>Pervasive Adenine N6-methylation of Active Genes in Fungi.</title>
        <authorList>
            <consortium name="DOE Joint Genome Institute"/>
            <person name="Mondo S.J."/>
            <person name="Dannebaum R.O."/>
            <person name="Kuo R.C."/>
            <person name="Labutti K."/>
            <person name="Haridas S."/>
            <person name="Kuo A."/>
            <person name="Salamov A."/>
            <person name="Ahrendt S.R."/>
            <person name="Lipzen A."/>
            <person name="Sullivan W."/>
            <person name="Andreopoulos W.B."/>
            <person name="Clum A."/>
            <person name="Lindquist E."/>
            <person name="Daum C."/>
            <person name="Ramamoorthy G.K."/>
            <person name="Gryganskyi A."/>
            <person name="Culley D."/>
            <person name="Magnuson J.K."/>
            <person name="James T.Y."/>
            <person name="O'Malley M.A."/>
            <person name="Stajich J.E."/>
            <person name="Spatafora J.W."/>
            <person name="Visel A."/>
            <person name="Grigoriev I.V."/>
        </authorList>
    </citation>
    <scope>NUCLEOTIDE SEQUENCE [LARGE SCALE GENOMIC DNA]</scope>
    <source>
        <strain evidence="2 3">NRRL 2496</strain>
    </source>
</reference>
<dbReference type="CDD" id="cd05271">
    <property type="entry name" value="NDUFA9_like_SDR_a"/>
    <property type="match status" value="1"/>
</dbReference>
<gene>
    <name evidence="2" type="ORF">BCR43DRAFT_527459</name>
</gene>
<dbReference type="OrthoDB" id="275457at2759"/>
<dbReference type="Gene3D" id="3.40.50.720">
    <property type="entry name" value="NAD(P)-binding Rossmann-like Domain"/>
    <property type="match status" value="1"/>
</dbReference>
<dbReference type="PANTHER" id="PTHR12126:SF11">
    <property type="entry name" value="NADH DEHYDROGENASE [UBIQUINONE] 1 ALPHA SUBCOMPLEX SUBUNIT 9, MITOCHONDRIAL"/>
    <property type="match status" value="1"/>
</dbReference>
<protein>
    <recommendedName>
        <fullName evidence="1">NAD(P)-binding domain-containing protein</fullName>
    </recommendedName>
</protein>
<accession>A0A1X2H329</accession>